<dbReference type="STRING" id="861299.J421_2419"/>
<dbReference type="Proteomes" id="UP000019151">
    <property type="component" value="Chromosome"/>
</dbReference>
<evidence type="ECO:0000259" key="1">
    <source>
        <dbReference type="Pfam" id="PF00535"/>
    </source>
</evidence>
<dbReference type="AlphaFoldDB" id="W0RGP8"/>
<dbReference type="KEGG" id="gba:J421_2419"/>
<sequence>MSERAITVVVPTRGLRERAELLLEAIDSVTAQHGVRCVPLVVVNGVRCDPDVMRTLRNDARVRLLLRDEADLPAALLAGRAAVDTPWFATLDDDDRLVDGAMALRLAALERSAQLDVVVTNGFRHDGACCEPNVPPDSAAEVNADPIRALLRRNWLLPGSWLCRTDAVGVSLFAGMPRYLECTWLAVRFATEHRMRWLGDPTVVYRVGSPSAESQSAAYVGGQMDALRRILSLPLPADVRAALRERVAHAYHDAAVDSLRDGALVDAWRYHAWSLVGRGGWHFLPFTRHLARASLDRS</sequence>
<evidence type="ECO:0000313" key="2">
    <source>
        <dbReference type="EMBL" id="AHG89956.1"/>
    </source>
</evidence>
<keyword evidence="2" id="KW-0808">Transferase</keyword>
<organism evidence="2 3">
    <name type="scientific">Gemmatirosa kalamazoonensis</name>
    <dbReference type="NCBI Taxonomy" id="861299"/>
    <lineage>
        <taxon>Bacteria</taxon>
        <taxon>Pseudomonadati</taxon>
        <taxon>Gemmatimonadota</taxon>
        <taxon>Gemmatimonadia</taxon>
        <taxon>Gemmatimonadales</taxon>
        <taxon>Gemmatimonadaceae</taxon>
        <taxon>Gemmatirosa</taxon>
    </lineage>
</organism>
<dbReference type="InterPro" id="IPR001173">
    <property type="entry name" value="Glyco_trans_2-like"/>
</dbReference>
<protein>
    <submittedName>
        <fullName evidence="2">Glycosyl transferase family 2</fullName>
    </submittedName>
</protein>
<evidence type="ECO:0000313" key="3">
    <source>
        <dbReference type="Proteomes" id="UP000019151"/>
    </source>
</evidence>
<dbReference type="Gene3D" id="3.90.550.10">
    <property type="entry name" value="Spore Coat Polysaccharide Biosynthesis Protein SpsA, Chain A"/>
    <property type="match status" value="1"/>
</dbReference>
<name>W0RGP8_9BACT</name>
<gene>
    <name evidence="2" type="ORF">J421_2419</name>
</gene>
<dbReference type="eggNOG" id="ENOG5032SKD">
    <property type="taxonomic scope" value="Bacteria"/>
</dbReference>
<dbReference type="InterPro" id="IPR029044">
    <property type="entry name" value="Nucleotide-diphossugar_trans"/>
</dbReference>
<dbReference type="Pfam" id="PF00535">
    <property type="entry name" value="Glycos_transf_2"/>
    <property type="match status" value="1"/>
</dbReference>
<accession>W0RGP8</accession>
<dbReference type="EMBL" id="CP007128">
    <property type="protein sequence ID" value="AHG89956.1"/>
    <property type="molecule type" value="Genomic_DNA"/>
</dbReference>
<dbReference type="OrthoDB" id="9781367at2"/>
<dbReference type="InParanoid" id="W0RGP8"/>
<dbReference type="HOGENOM" id="CLU_933035_0_0_0"/>
<dbReference type="GO" id="GO:0016740">
    <property type="term" value="F:transferase activity"/>
    <property type="evidence" value="ECO:0007669"/>
    <property type="project" value="UniProtKB-KW"/>
</dbReference>
<dbReference type="RefSeq" id="WP_148306279.1">
    <property type="nucleotide sequence ID" value="NZ_CP007128.1"/>
</dbReference>
<feature type="domain" description="Glycosyltransferase 2-like" evidence="1">
    <location>
        <begin position="7"/>
        <end position="112"/>
    </location>
</feature>
<keyword evidence="3" id="KW-1185">Reference proteome</keyword>
<dbReference type="CDD" id="cd00761">
    <property type="entry name" value="Glyco_tranf_GTA_type"/>
    <property type="match status" value="1"/>
</dbReference>
<reference evidence="2 3" key="1">
    <citation type="journal article" date="2014" name="Genome Announc.">
        <title>Genome Sequence and Methylome of Soil Bacterium Gemmatirosa kalamazoonensis KBS708T, a Member of the Rarely Cultivated Gemmatimonadetes Phylum.</title>
        <authorList>
            <person name="Debruyn J.M."/>
            <person name="Radosevich M."/>
            <person name="Wommack K.E."/>
            <person name="Polson S.W."/>
            <person name="Hauser L.J."/>
            <person name="Fawaz M.N."/>
            <person name="Korlach J."/>
            <person name="Tsai Y.C."/>
        </authorList>
    </citation>
    <scope>NUCLEOTIDE SEQUENCE [LARGE SCALE GENOMIC DNA]</scope>
    <source>
        <strain evidence="2 3">KBS708</strain>
    </source>
</reference>
<dbReference type="SUPFAM" id="SSF53448">
    <property type="entry name" value="Nucleotide-diphospho-sugar transferases"/>
    <property type="match status" value="1"/>
</dbReference>
<proteinExistence type="predicted"/>